<name>A0A1D8JDG7_9BACL</name>
<reference evidence="4 5" key="1">
    <citation type="submission" date="2016-09" db="EMBL/GenBank/DDBJ databases">
        <title>Complete genome sequence of the Lysinibacillus sphaericus LMG 22257, a specie of Bacillus with ureolytic activity that can effectively biodeposit calcium carbonate.</title>
        <authorList>
            <person name="Yan W."/>
        </authorList>
    </citation>
    <scope>NUCLEOTIDE SEQUENCE [LARGE SCALE GENOMIC DNA]</scope>
    <source>
        <strain evidence="4 5">LMG 22257</strain>
    </source>
</reference>
<evidence type="ECO:0000313" key="4">
    <source>
        <dbReference type="EMBL" id="AOV06739.1"/>
    </source>
</evidence>
<dbReference type="PANTHER" id="PTHR30466">
    <property type="entry name" value="FLAVIN REDUCTASE"/>
    <property type="match status" value="1"/>
</dbReference>
<evidence type="ECO:0000259" key="3">
    <source>
        <dbReference type="SMART" id="SM00903"/>
    </source>
</evidence>
<dbReference type="EMBL" id="CP017560">
    <property type="protein sequence ID" value="AOV06739.1"/>
    <property type="molecule type" value="Genomic_DNA"/>
</dbReference>
<evidence type="ECO:0000256" key="2">
    <source>
        <dbReference type="ARBA" id="ARBA00023002"/>
    </source>
</evidence>
<proteinExistence type="inferred from homology"/>
<dbReference type="SMART" id="SM00903">
    <property type="entry name" value="Flavin_Reduct"/>
    <property type="match status" value="1"/>
</dbReference>
<dbReference type="KEGG" id="surl:BI350_03455"/>
<dbReference type="GO" id="GO:0010181">
    <property type="term" value="F:FMN binding"/>
    <property type="evidence" value="ECO:0007669"/>
    <property type="project" value="InterPro"/>
</dbReference>
<dbReference type="SUPFAM" id="SSF50475">
    <property type="entry name" value="FMN-binding split barrel"/>
    <property type="match status" value="1"/>
</dbReference>
<dbReference type="GO" id="GO:0042602">
    <property type="term" value="F:riboflavin reductase (NADPH) activity"/>
    <property type="evidence" value="ECO:0007669"/>
    <property type="project" value="TreeGrafter"/>
</dbReference>
<dbReference type="Pfam" id="PF01613">
    <property type="entry name" value="Flavin_Reduct"/>
    <property type="match status" value="1"/>
</dbReference>
<dbReference type="InterPro" id="IPR050268">
    <property type="entry name" value="NADH-dep_flavin_reductase"/>
</dbReference>
<feature type="domain" description="Flavin reductase like" evidence="3">
    <location>
        <begin position="12"/>
        <end position="155"/>
    </location>
</feature>
<evidence type="ECO:0000256" key="1">
    <source>
        <dbReference type="ARBA" id="ARBA00008898"/>
    </source>
</evidence>
<sequence length="164" mass="18378">MDNKIESFKSVMGNYPTGVTVVTAFNEQNEPMGLTVNSFASVSLDPLLILWSIDKNAGSYDDFLKVERFSVNILAADQGDICQLFASRVADRFAQCEWEKSELSLPVLKDSLATLQCKVHQKVEAGDHTIMIGEVVDIQNNDKNPLLYHKRTFGQIPETFYPQS</sequence>
<dbReference type="InterPro" id="IPR002563">
    <property type="entry name" value="Flavin_Rdtase-like_dom"/>
</dbReference>
<dbReference type="Gene3D" id="2.30.110.10">
    <property type="entry name" value="Electron Transport, Fmn-binding Protein, Chain A"/>
    <property type="match status" value="1"/>
</dbReference>
<gene>
    <name evidence="4" type="ORF">BI350_03455</name>
</gene>
<dbReference type="InterPro" id="IPR012349">
    <property type="entry name" value="Split_barrel_FMN-bd"/>
</dbReference>
<comment type="similarity">
    <text evidence="1">Belongs to the non-flavoprotein flavin reductase family.</text>
</comment>
<evidence type="ECO:0000313" key="5">
    <source>
        <dbReference type="Proteomes" id="UP000185746"/>
    </source>
</evidence>
<protein>
    <submittedName>
        <fullName evidence="4">Oxygenase</fullName>
    </submittedName>
</protein>
<dbReference type="AlphaFoldDB" id="A0A1D8JDG7"/>
<dbReference type="RefSeq" id="WP_075526857.1">
    <property type="nucleotide sequence ID" value="NZ_CP017560.1"/>
</dbReference>
<keyword evidence="5" id="KW-1185">Reference proteome</keyword>
<dbReference type="PANTHER" id="PTHR30466:SF11">
    <property type="entry name" value="FLAVIN-DEPENDENT MONOOXYGENASE, REDUCTASE SUBUNIT HSAB"/>
    <property type="match status" value="1"/>
</dbReference>
<organism evidence="4 5">
    <name type="scientific">Sporosarcina ureilytica</name>
    <dbReference type="NCBI Taxonomy" id="298596"/>
    <lineage>
        <taxon>Bacteria</taxon>
        <taxon>Bacillati</taxon>
        <taxon>Bacillota</taxon>
        <taxon>Bacilli</taxon>
        <taxon>Bacillales</taxon>
        <taxon>Caryophanaceae</taxon>
        <taxon>Sporosarcina</taxon>
    </lineage>
</organism>
<keyword evidence="2" id="KW-0560">Oxidoreductase</keyword>
<accession>A0A1D8JDG7</accession>
<dbReference type="Proteomes" id="UP000185746">
    <property type="component" value="Chromosome"/>
</dbReference>